<keyword evidence="4" id="KW-1185">Reference proteome</keyword>
<dbReference type="InterPro" id="IPR011050">
    <property type="entry name" value="Pectin_lyase_fold/virulence"/>
</dbReference>
<evidence type="ECO:0000256" key="1">
    <source>
        <dbReference type="SAM" id="MobiDB-lite"/>
    </source>
</evidence>
<dbReference type="Gene3D" id="2.160.20.10">
    <property type="entry name" value="Single-stranded right-handed beta-helix, Pectin lyase-like"/>
    <property type="match status" value="1"/>
</dbReference>
<evidence type="ECO:0000256" key="2">
    <source>
        <dbReference type="SAM" id="SignalP"/>
    </source>
</evidence>
<feature type="compositionally biased region" description="Low complexity" evidence="1">
    <location>
        <begin position="30"/>
        <end position="100"/>
    </location>
</feature>
<organism evidence="3 4">
    <name type="scientific">Nannocystis exedens</name>
    <dbReference type="NCBI Taxonomy" id="54"/>
    <lineage>
        <taxon>Bacteria</taxon>
        <taxon>Pseudomonadati</taxon>
        <taxon>Myxococcota</taxon>
        <taxon>Polyangia</taxon>
        <taxon>Nannocystales</taxon>
        <taxon>Nannocystaceae</taxon>
        <taxon>Nannocystis</taxon>
    </lineage>
</organism>
<dbReference type="SUPFAM" id="SSF51126">
    <property type="entry name" value="Pectin lyase-like"/>
    <property type="match status" value="1"/>
</dbReference>
<dbReference type="InterPro" id="IPR012334">
    <property type="entry name" value="Pectin_lyas_fold"/>
</dbReference>
<evidence type="ECO:0000313" key="3">
    <source>
        <dbReference type="EMBL" id="SFF06636.1"/>
    </source>
</evidence>
<feature type="chain" id="PRO_5011675784" description="Right handed beta helix region" evidence="2">
    <location>
        <begin position="30"/>
        <end position="652"/>
    </location>
</feature>
<feature type="signal peptide" evidence="2">
    <location>
        <begin position="1"/>
        <end position="29"/>
    </location>
</feature>
<dbReference type="PROSITE" id="PS51257">
    <property type="entry name" value="PROKAR_LIPOPROTEIN"/>
    <property type="match status" value="1"/>
</dbReference>
<protein>
    <recommendedName>
        <fullName evidence="5">Right handed beta helix region</fullName>
    </recommendedName>
</protein>
<reference evidence="4" key="1">
    <citation type="submission" date="2016-10" db="EMBL/GenBank/DDBJ databases">
        <authorList>
            <person name="Varghese N."/>
            <person name="Submissions S."/>
        </authorList>
    </citation>
    <scope>NUCLEOTIDE SEQUENCE [LARGE SCALE GENOMIC DNA]</scope>
    <source>
        <strain evidence="4">ATCC 25963</strain>
    </source>
</reference>
<name>A0A1I2FQB4_9BACT</name>
<dbReference type="AlphaFoldDB" id="A0A1I2FQB4"/>
<proteinExistence type="predicted"/>
<sequence length="652" mass="67568">MFSMAARRARARVTWAWMFGLAACGGDPAATTEGATTTEATGGDPSTTGTGGQPTTTEAAPTSGSSPGTGSETGTTTTTETTPGTSEPTTETSTTGEPGPELGPPVLRINVGGPAVGEFLADDGPESPYRASPDTQIFAADAVVAGPSVPAEVPLEVLATGRVEPPELLGGTGQLRYSVPVEPGTYQLRLHFSGPSQGPGTRLAQLWIDGATVGEPIDVSALTAGDASGTVTVEITADAWLDVELVRVPGSEMPLLSALELFGDGGLRDGPAGTVRHITPAGGGSGDSVDDAAGLGQLPALIAASAPGDEVWIHAGEYETGGEIFIGSGGTAEAPIVVRGVGADWHSPGRPRFVGTRANPWTAEGAVGGTVFRLNAGADHLQFVNLAFADQGNGCWRVAQPIAGLRLDNIVATNVHRLLEDFVGGDETDATITGLVMKDVSVRGYARAVARLQYQTHEVLLEDVFGDSEAQPFESFSTGVTLDQAAHHVTLRRSVMLNHQQVDVEGYWNADGFSTERDNHAIRFEDTFAAGNTDGGYDLKSTDTTLVRAVAVDNKRNFRLWGQIAMEGCVGLDPHKRGGSGTQAQVHGNPQGVFTVTDSRFVDDDPATIVFDLDDDAAGTIVGGCVEHHPEATYQTVEPAASLMLTDVADGC</sequence>
<evidence type="ECO:0008006" key="5">
    <source>
        <dbReference type="Google" id="ProtNLM"/>
    </source>
</evidence>
<dbReference type="Proteomes" id="UP000199400">
    <property type="component" value="Unassembled WGS sequence"/>
</dbReference>
<feature type="region of interest" description="Disordered" evidence="1">
    <location>
        <begin position="30"/>
        <end position="106"/>
    </location>
</feature>
<evidence type="ECO:0000313" key="4">
    <source>
        <dbReference type="Proteomes" id="UP000199400"/>
    </source>
</evidence>
<accession>A0A1I2FQB4</accession>
<dbReference type="EMBL" id="FOMX01000027">
    <property type="protein sequence ID" value="SFF06636.1"/>
    <property type="molecule type" value="Genomic_DNA"/>
</dbReference>
<dbReference type="Gene3D" id="2.60.120.430">
    <property type="entry name" value="Galactose-binding lectin"/>
    <property type="match status" value="1"/>
</dbReference>
<gene>
    <name evidence="3" type="ORF">SAMN02745121_06749</name>
</gene>
<dbReference type="STRING" id="54.SAMN02745121_06749"/>
<keyword evidence="2" id="KW-0732">Signal</keyword>